<dbReference type="Pfam" id="PF02852">
    <property type="entry name" value="Pyr_redox_dim"/>
    <property type="match status" value="1"/>
</dbReference>
<dbReference type="InterPro" id="IPR023753">
    <property type="entry name" value="FAD/NAD-binding_dom"/>
</dbReference>
<dbReference type="InterPro" id="IPR012999">
    <property type="entry name" value="Pyr_OxRdtase_I_AS"/>
</dbReference>
<evidence type="ECO:0000256" key="8">
    <source>
        <dbReference type="PIRSR" id="PIRSR000350-2"/>
    </source>
</evidence>
<gene>
    <name evidence="14" type="primary">LPD2</name>
    <name evidence="14" type="ORF">CVIRNUC_011154</name>
</gene>
<feature type="binding site" evidence="9">
    <location>
        <begin position="410"/>
        <end position="413"/>
    </location>
    <ligand>
        <name>FAD</name>
        <dbReference type="ChEBI" id="CHEBI:57692"/>
    </ligand>
</feature>
<keyword evidence="9" id="KW-0547">Nucleotide-binding</keyword>
<keyword evidence="5 9" id="KW-0520">NAD</keyword>
<feature type="active site" description="Proton acceptor" evidence="8">
    <location>
        <position position="542"/>
    </location>
</feature>
<dbReference type="SUPFAM" id="SSF51905">
    <property type="entry name" value="FAD/NAD(P)-binding domain"/>
    <property type="match status" value="1"/>
</dbReference>
<dbReference type="PIRSF" id="PIRSF000350">
    <property type="entry name" value="Mercury_reductase_MerA"/>
    <property type="match status" value="1"/>
</dbReference>
<evidence type="ECO:0000259" key="12">
    <source>
        <dbReference type="Pfam" id="PF02852"/>
    </source>
</evidence>
<dbReference type="EMBL" id="CAUYUE010000018">
    <property type="protein sequence ID" value="CAK0787932.1"/>
    <property type="molecule type" value="Genomic_DNA"/>
</dbReference>
<dbReference type="GO" id="GO:0006103">
    <property type="term" value="P:2-oxoglutarate metabolic process"/>
    <property type="evidence" value="ECO:0007669"/>
    <property type="project" value="TreeGrafter"/>
</dbReference>
<dbReference type="PRINTS" id="PR00368">
    <property type="entry name" value="FADPNR"/>
</dbReference>
<evidence type="ECO:0000256" key="11">
    <source>
        <dbReference type="RuleBase" id="RU003691"/>
    </source>
</evidence>
<dbReference type="InterPro" id="IPR036188">
    <property type="entry name" value="FAD/NAD-bd_sf"/>
</dbReference>
<evidence type="ECO:0000259" key="13">
    <source>
        <dbReference type="Pfam" id="PF07992"/>
    </source>
</evidence>
<dbReference type="Pfam" id="PF07992">
    <property type="entry name" value="Pyr_redox_2"/>
    <property type="match status" value="1"/>
</dbReference>
<dbReference type="SUPFAM" id="SSF55424">
    <property type="entry name" value="FAD/NAD-linked reductases, dimerisation (C-terminal) domain"/>
    <property type="match status" value="1"/>
</dbReference>
<sequence>MAACGIPCSSALLAQGHRSAQAATAPVRIGHFQGLHRHCPSLPSVIAPFSALQSPRPSRCNGRRTLSNAIVAQAKSKYDYDLVIIGCGVGGHGAALHAVESGLKTAVIEGHDIGGTCVNRGCVPSKALLAASGRVRELQNGMHLKAMGIQVGSVSYERQPIADHAINLASTIQLNLKRSLEALGVDILKGSGKLVDNHTVKYSLPGRVDVGGTVTAKDIIIATGSVPFVPPGIPIDGKTVFTSDHALKLEWVPDWIAIIGSGYIGLEFSDVYTALGSEVTFIEAVDNLMPGFDKEIARLAQRLLINPRRIDYHTGVLATKVTPGVPGVKPVVVELTDFKTKEKVDELEVDAVLVATGRAPYTQGLNLAAIDAETDRRGFVPVGEQMHVLDKSGKPVPNVYCIGDANGKYMLAHAASAQGISAVENICGRSHTLNHLSVPAACFTHPEVSFVGLTEEAAREQAEKDGYKDKIAVTKTSFKANSKALAEKEGEGMAKMIYRKDTGEILGVHIIGLHAADLIHEASNAVATKQSVQDIKFNVHAHPTLSEVLDELFKAAHVETKAPGKVAFSGDKVKTPVTV</sequence>
<keyword evidence="15" id="KW-1185">Reference proteome</keyword>
<dbReference type="FunFam" id="3.30.390.30:FF:000001">
    <property type="entry name" value="Dihydrolipoyl dehydrogenase"/>
    <property type="match status" value="1"/>
</dbReference>
<feature type="binding site" evidence="9">
    <location>
        <position position="192"/>
    </location>
    <ligand>
        <name>FAD</name>
        <dbReference type="ChEBI" id="CHEBI:57692"/>
    </ligand>
</feature>
<evidence type="ECO:0000313" key="14">
    <source>
        <dbReference type="EMBL" id="CAK0787932.1"/>
    </source>
</evidence>
<feature type="domain" description="Pyridine nucleotide-disulphide oxidoreductase dimerisation" evidence="12">
    <location>
        <begin position="438"/>
        <end position="551"/>
    </location>
</feature>
<keyword evidence="2 11" id="KW-0285">Flavoprotein</keyword>
<feature type="binding site" evidence="9">
    <location>
        <position position="283"/>
    </location>
    <ligand>
        <name>NAD(+)</name>
        <dbReference type="ChEBI" id="CHEBI:57540"/>
    </ligand>
</feature>
<protein>
    <submittedName>
        <fullName evidence="14">Dihydrolipoyl dehydrogenase 2, mitochondrial</fullName>
    </submittedName>
</protein>
<accession>A0AAV1INT8</accession>
<dbReference type="InterPro" id="IPR001100">
    <property type="entry name" value="Pyr_nuc-diS_OxRdtase"/>
</dbReference>
<feature type="binding site" evidence="9">
    <location>
        <position position="357"/>
    </location>
    <ligand>
        <name>NAD(+)</name>
        <dbReference type="ChEBI" id="CHEBI:57540"/>
    </ligand>
</feature>
<feature type="disulfide bond" description="Redox-active" evidence="10">
    <location>
        <begin position="117"/>
        <end position="122"/>
    </location>
</feature>
<dbReference type="Gene3D" id="3.50.50.60">
    <property type="entry name" value="FAD/NAD(P)-binding domain"/>
    <property type="match status" value="2"/>
</dbReference>
<dbReference type="InterPro" id="IPR050151">
    <property type="entry name" value="Class-I_Pyr_Nuc-Dis_Oxidored"/>
</dbReference>
<evidence type="ECO:0000256" key="5">
    <source>
        <dbReference type="ARBA" id="ARBA00023027"/>
    </source>
</evidence>
<dbReference type="Gene3D" id="3.30.390.30">
    <property type="match status" value="1"/>
</dbReference>
<comment type="caution">
    <text evidence="14">The sequence shown here is derived from an EMBL/GenBank/DDBJ whole genome shotgun (WGS) entry which is preliminary data.</text>
</comment>
<evidence type="ECO:0000256" key="7">
    <source>
        <dbReference type="ARBA" id="ARBA00023284"/>
    </source>
</evidence>
<feature type="binding site" evidence="9">
    <location>
        <begin position="223"/>
        <end position="225"/>
    </location>
    <ligand>
        <name>FAD</name>
        <dbReference type="ChEBI" id="CHEBI:57692"/>
    </ligand>
</feature>
<dbReference type="AlphaFoldDB" id="A0AAV1INT8"/>
<dbReference type="PANTHER" id="PTHR22912">
    <property type="entry name" value="DISULFIDE OXIDOREDUCTASE"/>
    <property type="match status" value="1"/>
</dbReference>
<keyword evidence="6" id="KW-1015">Disulfide bond</keyword>
<keyword evidence="4 11" id="KW-0560">Oxidoreductase</keyword>
<reference evidence="14 15" key="1">
    <citation type="submission" date="2023-10" db="EMBL/GenBank/DDBJ databases">
        <authorList>
            <person name="Maclean D."/>
            <person name="Macfadyen A."/>
        </authorList>
    </citation>
    <scope>NUCLEOTIDE SEQUENCE [LARGE SCALE GENOMIC DNA]</scope>
</reference>
<evidence type="ECO:0000256" key="6">
    <source>
        <dbReference type="ARBA" id="ARBA00023157"/>
    </source>
</evidence>
<dbReference type="InterPro" id="IPR004099">
    <property type="entry name" value="Pyr_nucl-diS_OxRdtase_dimer"/>
</dbReference>
<feature type="binding site" evidence="9">
    <location>
        <position position="126"/>
    </location>
    <ligand>
        <name>FAD</name>
        <dbReference type="ChEBI" id="CHEBI:57692"/>
    </ligand>
</feature>
<feature type="binding site" evidence="9">
    <location>
        <begin position="260"/>
        <end position="267"/>
    </location>
    <ligand>
        <name>NAD(+)</name>
        <dbReference type="ChEBI" id="CHEBI:57540"/>
    </ligand>
</feature>
<dbReference type="GO" id="GO:0045252">
    <property type="term" value="C:oxoglutarate dehydrogenase complex"/>
    <property type="evidence" value="ECO:0007669"/>
    <property type="project" value="TreeGrafter"/>
</dbReference>
<dbReference type="PROSITE" id="PS00076">
    <property type="entry name" value="PYRIDINE_REDOX_1"/>
    <property type="match status" value="1"/>
</dbReference>
<dbReference type="GO" id="GO:0050660">
    <property type="term" value="F:flavin adenine dinucleotide binding"/>
    <property type="evidence" value="ECO:0007669"/>
    <property type="project" value="TreeGrafter"/>
</dbReference>
<dbReference type="GO" id="GO:0004148">
    <property type="term" value="F:dihydrolipoyl dehydrogenase (NADH) activity"/>
    <property type="evidence" value="ECO:0007669"/>
    <property type="project" value="TreeGrafter"/>
</dbReference>
<feature type="binding site" evidence="9">
    <location>
        <position position="404"/>
    </location>
    <ligand>
        <name>FAD</name>
        <dbReference type="ChEBI" id="CHEBI:57692"/>
    </ligand>
</feature>
<evidence type="ECO:0000256" key="1">
    <source>
        <dbReference type="ARBA" id="ARBA00007532"/>
    </source>
</evidence>
<name>A0AAV1INT8_9CHLO</name>
<comment type="similarity">
    <text evidence="1 11">Belongs to the class-I pyridine nucleotide-disulfide oxidoreductase family.</text>
</comment>
<dbReference type="PANTHER" id="PTHR22912:SF151">
    <property type="entry name" value="DIHYDROLIPOYL DEHYDROGENASE, MITOCHONDRIAL"/>
    <property type="match status" value="1"/>
</dbReference>
<keyword evidence="3 9" id="KW-0274">FAD</keyword>
<feature type="domain" description="FAD/NAD(P)-binding" evidence="13">
    <location>
        <begin position="80"/>
        <end position="419"/>
    </location>
</feature>
<comment type="cofactor">
    <cofactor evidence="9">
        <name>FAD</name>
        <dbReference type="ChEBI" id="CHEBI:57692"/>
    </cofactor>
    <text evidence="9">Binds 1 FAD per subunit.</text>
</comment>
<dbReference type="InterPro" id="IPR016156">
    <property type="entry name" value="FAD/NAD-linked_Rdtase_dimer_sf"/>
</dbReference>
<evidence type="ECO:0000256" key="9">
    <source>
        <dbReference type="PIRSR" id="PIRSR000350-3"/>
    </source>
</evidence>
<dbReference type="PRINTS" id="PR00411">
    <property type="entry name" value="PNDRDTASEI"/>
</dbReference>
<evidence type="ECO:0000313" key="15">
    <source>
        <dbReference type="Proteomes" id="UP001314263"/>
    </source>
</evidence>
<evidence type="ECO:0000256" key="4">
    <source>
        <dbReference type="ARBA" id="ARBA00023002"/>
    </source>
</evidence>
<evidence type="ECO:0000256" key="10">
    <source>
        <dbReference type="PIRSR" id="PIRSR000350-4"/>
    </source>
</evidence>
<dbReference type="GO" id="GO:0005739">
    <property type="term" value="C:mitochondrion"/>
    <property type="evidence" value="ECO:0007669"/>
    <property type="project" value="TreeGrafter"/>
</dbReference>
<proteinExistence type="inferred from homology"/>
<evidence type="ECO:0000256" key="3">
    <source>
        <dbReference type="ARBA" id="ARBA00022827"/>
    </source>
</evidence>
<keyword evidence="7 11" id="KW-0676">Redox-active center</keyword>
<dbReference type="Proteomes" id="UP001314263">
    <property type="component" value="Unassembled WGS sequence"/>
</dbReference>
<organism evidence="14 15">
    <name type="scientific">Coccomyxa viridis</name>
    <dbReference type="NCBI Taxonomy" id="1274662"/>
    <lineage>
        <taxon>Eukaryota</taxon>
        <taxon>Viridiplantae</taxon>
        <taxon>Chlorophyta</taxon>
        <taxon>core chlorophytes</taxon>
        <taxon>Trebouxiophyceae</taxon>
        <taxon>Trebouxiophyceae incertae sedis</taxon>
        <taxon>Coccomyxaceae</taxon>
        <taxon>Coccomyxa</taxon>
    </lineage>
</organism>
<evidence type="ECO:0000256" key="2">
    <source>
        <dbReference type="ARBA" id="ARBA00022630"/>
    </source>
</evidence>